<reference evidence="2" key="1">
    <citation type="submission" date="2022-11" db="UniProtKB">
        <authorList>
            <consortium name="WormBaseParasite"/>
        </authorList>
    </citation>
    <scope>IDENTIFICATION</scope>
</reference>
<dbReference type="Gene3D" id="3.40.50.150">
    <property type="entry name" value="Vaccinia Virus protein VP39"/>
    <property type="match status" value="1"/>
</dbReference>
<organism evidence="1 2">
    <name type="scientific">Parascaris equorum</name>
    <name type="common">Equine roundworm</name>
    <dbReference type="NCBI Taxonomy" id="6256"/>
    <lineage>
        <taxon>Eukaryota</taxon>
        <taxon>Metazoa</taxon>
        <taxon>Ecdysozoa</taxon>
        <taxon>Nematoda</taxon>
        <taxon>Chromadorea</taxon>
        <taxon>Rhabditida</taxon>
        <taxon>Spirurina</taxon>
        <taxon>Ascaridomorpha</taxon>
        <taxon>Ascaridoidea</taxon>
        <taxon>Ascarididae</taxon>
        <taxon>Parascaris</taxon>
    </lineage>
</organism>
<evidence type="ECO:0000313" key="1">
    <source>
        <dbReference type="Proteomes" id="UP000887564"/>
    </source>
</evidence>
<accession>A0A914R503</accession>
<dbReference type="AlphaFoldDB" id="A0A914R503"/>
<dbReference type="WBParaSite" id="PEQ_0000153101-mRNA-1">
    <property type="protein sequence ID" value="PEQ_0000153101-mRNA-1"/>
    <property type="gene ID" value="PEQ_0000153101"/>
</dbReference>
<proteinExistence type="predicted"/>
<dbReference type="Proteomes" id="UP000887564">
    <property type="component" value="Unplaced"/>
</dbReference>
<keyword evidence="1" id="KW-1185">Reference proteome</keyword>
<name>A0A914R503_PAREQ</name>
<evidence type="ECO:0000313" key="2">
    <source>
        <dbReference type="WBParaSite" id="PEQ_0000153101-mRNA-1"/>
    </source>
</evidence>
<sequence length="95" mass="11177">MILYELGFHNITNVDFSSVLIFFFQSPWNYSENAITDIDAVLSGIFRVLSQNGTYFSISFTQPHFRVPLIMRFIVVIDVESEKPDWNNLQRYFKS</sequence>
<protein>
    <submittedName>
        <fullName evidence="2">Methyltransferase type 11 domain-containing protein</fullName>
    </submittedName>
</protein>
<dbReference type="InterPro" id="IPR029063">
    <property type="entry name" value="SAM-dependent_MTases_sf"/>
</dbReference>